<accession>A0ABY8XC76</accession>
<dbReference type="PRINTS" id="PR00502">
    <property type="entry name" value="NUDIXFAMILY"/>
</dbReference>
<evidence type="ECO:0000313" key="6">
    <source>
        <dbReference type="Proteomes" id="UP001236415"/>
    </source>
</evidence>
<sequence length="146" mass="16163">MNSKKGDLGQFVMKRSLIAVKAAVVVLNKQGKILLQQRADDGLWCIPLGNMKPGEILEETALRELWEETGLRAEGMKLESLLSGPELKRTFATGDEEYDLIAVYSAQGLLSSELDYGAVKEGPLRFFAKEETPELCPVTSMMLSRL</sequence>
<evidence type="ECO:0000256" key="3">
    <source>
        <dbReference type="RuleBase" id="RU003476"/>
    </source>
</evidence>
<dbReference type="SUPFAM" id="SSF55811">
    <property type="entry name" value="Nudix"/>
    <property type="match status" value="1"/>
</dbReference>
<dbReference type="InterPro" id="IPR020476">
    <property type="entry name" value="Nudix_hydrolase"/>
</dbReference>
<feature type="domain" description="Nudix hydrolase" evidence="4">
    <location>
        <begin position="17"/>
        <end position="146"/>
    </location>
</feature>
<organism evidence="5 6">
    <name type="scientific">Paenibacillus polygoni</name>
    <dbReference type="NCBI Taxonomy" id="3050112"/>
    <lineage>
        <taxon>Bacteria</taxon>
        <taxon>Bacillati</taxon>
        <taxon>Bacillota</taxon>
        <taxon>Bacilli</taxon>
        <taxon>Bacillales</taxon>
        <taxon>Paenibacillaceae</taxon>
        <taxon>Paenibacillus</taxon>
    </lineage>
</organism>
<dbReference type="Gene3D" id="3.90.79.10">
    <property type="entry name" value="Nucleoside Triphosphate Pyrophosphohydrolase"/>
    <property type="match status" value="1"/>
</dbReference>
<dbReference type="EMBL" id="CP127162">
    <property type="protein sequence ID" value="WIV20875.1"/>
    <property type="molecule type" value="Genomic_DNA"/>
</dbReference>
<evidence type="ECO:0000313" key="5">
    <source>
        <dbReference type="EMBL" id="WIV20875.1"/>
    </source>
</evidence>
<proteinExistence type="inferred from homology"/>
<dbReference type="Proteomes" id="UP001236415">
    <property type="component" value="Chromosome"/>
</dbReference>
<evidence type="ECO:0000256" key="1">
    <source>
        <dbReference type="ARBA" id="ARBA00001946"/>
    </source>
</evidence>
<keyword evidence="2 3" id="KW-0378">Hydrolase</keyword>
<evidence type="ECO:0000259" key="4">
    <source>
        <dbReference type="PROSITE" id="PS51462"/>
    </source>
</evidence>
<dbReference type="PANTHER" id="PTHR43046">
    <property type="entry name" value="GDP-MANNOSE MANNOSYL HYDROLASE"/>
    <property type="match status" value="1"/>
</dbReference>
<dbReference type="InterPro" id="IPR015797">
    <property type="entry name" value="NUDIX_hydrolase-like_dom_sf"/>
</dbReference>
<dbReference type="InterPro" id="IPR020084">
    <property type="entry name" value="NUDIX_hydrolase_CS"/>
</dbReference>
<comment type="similarity">
    <text evidence="3">Belongs to the Nudix hydrolase family.</text>
</comment>
<reference evidence="5 6" key="1">
    <citation type="submission" date="2023-06" db="EMBL/GenBank/DDBJ databases">
        <title>Paenibacillus polygonum sp. nov., an endophytic bacterium, isolated from Polygonum lapathifolium L. in Nanji Wetland National Nature Reserve, South of Poyang Lake, Jiangxi Province, China.</title>
        <authorList>
            <person name="Yu Z."/>
        </authorList>
    </citation>
    <scope>NUCLEOTIDE SEQUENCE [LARGE SCALE GENOMIC DNA]</scope>
    <source>
        <strain evidence="5 6">C31</strain>
    </source>
</reference>
<dbReference type="Pfam" id="PF00293">
    <property type="entry name" value="NUDIX"/>
    <property type="match status" value="1"/>
</dbReference>
<dbReference type="RefSeq" id="WP_285748152.1">
    <property type="nucleotide sequence ID" value="NZ_CP127162.1"/>
</dbReference>
<evidence type="ECO:0000256" key="2">
    <source>
        <dbReference type="ARBA" id="ARBA00022801"/>
    </source>
</evidence>
<dbReference type="PROSITE" id="PS00893">
    <property type="entry name" value="NUDIX_BOX"/>
    <property type="match status" value="1"/>
</dbReference>
<protein>
    <submittedName>
        <fullName evidence="5">NUDIX domain-containing protein</fullName>
    </submittedName>
</protein>
<dbReference type="PANTHER" id="PTHR43046:SF2">
    <property type="entry name" value="8-OXO-DGTP DIPHOSPHATASE-RELATED"/>
    <property type="match status" value="1"/>
</dbReference>
<dbReference type="PROSITE" id="PS51462">
    <property type="entry name" value="NUDIX"/>
    <property type="match status" value="1"/>
</dbReference>
<name>A0ABY8XC76_9BACL</name>
<gene>
    <name evidence="5" type="ORF">QPK24_09445</name>
</gene>
<keyword evidence="6" id="KW-1185">Reference proteome</keyword>
<dbReference type="InterPro" id="IPR000086">
    <property type="entry name" value="NUDIX_hydrolase_dom"/>
</dbReference>
<comment type="cofactor">
    <cofactor evidence="1">
        <name>Mg(2+)</name>
        <dbReference type="ChEBI" id="CHEBI:18420"/>
    </cofactor>
</comment>